<name>A0A9D4N2P3_DREPO</name>
<proteinExistence type="predicted"/>
<keyword evidence="3" id="KW-1185">Reference proteome</keyword>
<dbReference type="EMBL" id="JAIWYP010000001">
    <property type="protein sequence ID" value="KAH3886941.1"/>
    <property type="molecule type" value="Genomic_DNA"/>
</dbReference>
<feature type="region of interest" description="Disordered" evidence="1">
    <location>
        <begin position="20"/>
        <end position="47"/>
    </location>
</feature>
<protein>
    <submittedName>
        <fullName evidence="2">Uncharacterized protein</fullName>
    </submittedName>
</protein>
<dbReference type="Proteomes" id="UP000828390">
    <property type="component" value="Unassembled WGS sequence"/>
</dbReference>
<comment type="caution">
    <text evidence="2">The sequence shown here is derived from an EMBL/GenBank/DDBJ whole genome shotgun (WGS) entry which is preliminary data.</text>
</comment>
<evidence type="ECO:0000256" key="1">
    <source>
        <dbReference type="SAM" id="MobiDB-lite"/>
    </source>
</evidence>
<reference evidence="2" key="2">
    <citation type="submission" date="2020-11" db="EMBL/GenBank/DDBJ databases">
        <authorList>
            <person name="McCartney M.A."/>
            <person name="Auch B."/>
            <person name="Kono T."/>
            <person name="Mallez S."/>
            <person name="Becker A."/>
            <person name="Gohl D.M."/>
            <person name="Silverstein K.A.T."/>
            <person name="Koren S."/>
            <person name="Bechman K.B."/>
            <person name="Herman A."/>
            <person name="Abrahante J.E."/>
            <person name="Garbe J."/>
        </authorList>
    </citation>
    <scope>NUCLEOTIDE SEQUENCE</scope>
    <source>
        <strain evidence="2">Duluth1</strain>
        <tissue evidence="2">Whole animal</tissue>
    </source>
</reference>
<reference evidence="2" key="1">
    <citation type="journal article" date="2019" name="bioRxiv">
        <title>The Genome of the Zebra Mussel, Dreissena polymorpha: A Resource for Invasive Species Research.</title>
        <authorList>
            <person name="McCartney M.A."/>
            <person name="Auch B."/>
            <person name="Kono T."/>
            <person name="Mallez S."/>
            <person name="Zhang Y."/>
            <person name="Obille A."/>
            <person name="Becker A."/>
            <person name="Abrahante J.E."/>
            <person name="Garbe J."/>
            <person name="Badalamenti J.P."/>
            <person name="Herman A."/>
            <person name="Mangelson H."/>
            <person name="Liachko I."/>
            <person name="Sullivan S."/>
            <person name="Sone E.D."/>
            <person name="Koren S."/>
            <person name="Silverstein K.A.T."/>
            <person name="Beckman K.B."/>
            <person name="Gohl D.M."/>
        </authorList>
    </citation>
    <scope>NUCLEOTIDE SEQUENCE</scope>
    <source>
        <strain evidence="2">Duluth1</strain>
        <tissue evidence="2">Whole animal</tissue>
    </source>
</reference>
<evidence type="ECO:0000313" key="3">
    <source>
        <dbReference type="Proteomes" id="UP000828390"/>
    </source>
</evidence>
<organism evidence="2 3">
    <name type="scientific">Dreissena polymorpha</name>
    <name type="common">Zebra mussel</name>
    <name type="synonym">Mytilus polymorpha</name>
    <dbReference type="NCBI Taxonomy" id="45954"/>
    <lineage>
        <taxon>Eukaryota</taxon>
        <taxon>Metazoa</taxon>
        <taxon>Spiralia</taxon>
        <taxon>Lophotrochozoa</taxon>
        <taxon>Mollusca</taxon>
        <taxon>Bivalvia</taxon>
        <taxon>Autobranchia</taxon>
        <taxon>Heteroconchia</taxon>
        <taxon>Euheterodonta</taxon>
        <taxon>Imparidentia</taxon>
        <taxon>Neoheterodontei</taxon>
        <taxon>Myida</taxon>
        <taxon>Dreissenoidea</taxon>
        <taxon>Dreissenidae</taxon>
        <taxon>Dreissena</taxon>
    </lineage>
</organism>
<gene>
    <name evidence="2" type="ORF">DPMN_010954</name>
</gene>
<sequence>MNEGLKAMARDISDLKVTTRKTPTKANCQANDDMRRHTGNGHGGSVWLGRGRMVRPIVAEAGRGGSTICFSPSCHHMFPTKITNCYARSILGSR</sequence>
<accession>A0A9D4N2P3</accession>
<dbReference type="AlphaFoldDB" id="A0A9D4N2P3"/>
<evidence type="ECO:0000313" key="2">
    <source>
        <dbReference type="EMBL" id="KAH3886941.1"/>
    </source>
</evidence>